<organism evidence="2 3">
    <name type="scientific">Saccharopolyspora hirsuta</name>
    <dbReference type="NCBI Taxonomy" id="1837"/>
    <lineage>
        <taxon>Bacteria</taxon>
        <taxon>Bacillati</taxon>
        <taxon>Actinomycetota</taxon>
        <taxon>Actinomycetes</taxon>
        <taxon>Pseudonocardiales</taxon>
        <taxon>Pseudonocardiaceae</taxon>
        <taxon>Saccharopolyspora</taxon>
    </lineage>
</organism>
<keyword evidence="1" id="KW-1133">Transmembrane helix</keyword>
<reference evidence="2 3" key="1">
    <citation type="submission" date="2019-09" db="EMBL/GenBank/DDBJ databases">
        <title>Draft genome sequence of the thermophilic Saccharopolyspora hirsuta VKM Ac-666T.</title>
        <authorList>
            <person name="Lobastova T.G."/>
            <person name="Fokina V."/>
            <person name="Bragin E.Y."/>
            <person name="Shtratnikova V.Y."/>
            <person name="Starodumova I.P."/>
            <person name="Tarlachkov S.V."/>
            <person name="Donova M.V."/>
        </authorList>
    </citation>
    <scope>NUCLEOTIDE SEQUENCE [LARGE SCALE GENOMIC DNA]</scope>
    <source>
        <strain evidence="2 3">VKM Ac-666</strain>
    </source>
</reference>
<feature type="transmembrane region" description="Helical" evidence="1">
    <location>
        <begin position="101"/>
        <end position="118"/>
    </location>
</feature>
<keyword evidence="1" id="KW-0812">Transmembrane</keyword>
<dbReference type="AlphaFoldDB" id="A0A5M7BVK9"/>
<feature type="transmembrane region" description="Helical" evidence="1">
    <location>
        <begin position="7"/>
        <end position="30"/>
    </location>
</feature>
<feature type="transmembrane region" description="Helical" evidence="1">
    <location>
        <begin position="36"/>
        <end position="57"/>
    </location>
</feature>
<sequence length="146" mass="15282">MLAAVALGGIVALVVLGVAVYTLVAGFAGASGGGEIVVVLLAFIVGAVGAMHALGVYQLLHPRFPNTAMMAMAGWITVAVTGFGVFRSIRGRGDGPDLTTMLVWIGLAAVVITLMVLITRPSVTRWVQAVHARSRQLGHVPKQRRR</sequence>
<evidence type="ECO:0000313" key="3">
    <source>
        <dbReference type="Proteomes" id="UP000323946"/>
    </source>
</evidence>
<keyword evidence="3" id="KW-1185">Reference proteome</keyword>
<protein>
    <submittedName>
        <fullName evidence="2">Uncharacterized protein</fullName>
    </submittedName>
</protein>
<gene>
    <name evidence="2" type="ORF">F1721_21095</name>
</gene>
<evidence type="ECO:0000256" key="1">
    <source>
        <dbReference type="SAM" id="Phobius"/>
    </source>
</evidence>
<dbReference type="RefSeq" id="WP_170301552.1">
    <property type="nucleotide sequence ID" value="NZ_JBEPDJ010000001.1"/>
</dbReference>
<keyword evidence="1" id="KW-0472">Membrane</keyword>
<dbReference type="Proteomes" id="UP000323946">
    <property type="component" value="Unassembled WGS sequence"/>
</dbReference>
<proteinExistence type="predicted"/>
<comment type="caution">
    <text evidence="2">The sequence shown here is derived from an EMBL/GenBank/DDBJ whole genome shotgun (WGS) entry which is preliminary data.</text>
</comment>
<evidence type="ECO:0000313" key="2">
    <source>
        <dbReference type="EMBL" id="KAA5831241.1"/>
    </source>
</evidence>
<feature type="transmembrane region" description="Helical" evidence="1">
    <location>
        <begin position="69"/>
        <end position="89"/>
    </location>
</feature>
<name>A0A5M7BVK9_SACHI</name>
<dbReference type="EMBL" id="VWPH01000009">
    <property type="protein sequence ID" value="KAA5831241.1"/>
    <property type="molecule type" value="Genomic_DNA"/>
</dbReference>
<accession>A0A5M7BVK9</accession>